<evidence type="ECO:0008006" key="3">
    <source>
        <dbReference type="Google" id="ProtNLM"/>
    </source>
</evidence>
<name>A0A6A5ALL0_APHAT</name>
<dbReference type="AlphaFoldDB" id="A0A6A5ALL0"/>
<dbReference type="Proteomes" id="UP000469452">
    <property type="component" value="Unassembled WGS sequence"/>
</dbReference>
<proteinExistence type="predicted"/>
<protein>
    <recommendedName>
        <fullName evidence="3">Methyltransferase-domain-containing protein</fullName>
    </recommendedName>
</protein>
<evidence type="ECO:0000313" key="2">
    <source>
        <dbReference type="Proteomes" id="UP000469452"/>
    </source>
</evidence>
<reference evidence="1 2" key="1">
    <citation type="submission" date="2019-06" db="EMBL/GenBank/DDBJ databases">
        <title>Genomics analysis of Aphanomyces spp. identifies a new class of oomycete effector associated with host adaptation.</title>
        <authorList>
            <person name="Gaulin E."/>
        </authorList>
    </citation>
    <scope>NUCLEOTIDE SEQUENCE [LARGE SCALE GENOMIC DNA]</scope>
    <source>
        <strain evidence="1 2">E</strain>
    </source>
</reference>
<dbReference type="InterPro" id="IPR019410">
    <property type="entry name" value="Methyltransf_16"/>
</dbReference>
<organism evidence="1 2">
    <name type="scientific">Aphanomyces astaci</name>
    <name type="common">Crayfish plague agent</name>
    <dbReference type="NCBI Taxonomy" id="112090"/>
    <lineage>
        <taxon>Eukaryota</taxon>
        <taxon>Sar</taxon>
        <taxon>Stramenopiles</taxon>
        <taxon>Oomycota</taxon>
        <taxon>Saprolegniomycetes</taxon>
        <taxon>Saprolegniales</taxon>
        <taxon>Verrucalvaceae</taxon>
        <taxon>Aphanomyces</taxon>
    </lineage>
</organism>
<dbReference type="VEuPathDB" id="FungiDB:H257_01030"/>
<dbReference type="InterPro" id="IPR029063">
    <property type="entry name" value="SAM-dependent_MTases_sf"/>
</dbReference>
<dbReference type="SUPFAM" id="SSF53335">
    <property type="entry name" value="S-adenosyl-L-methionine-dependent methyltransferases"/>
    <property type="match status" value="1"/>
</dbReference>
<gene>
    <name evidence="1" type="ORF">AaE_005022</name>
</gene>
<dbReference type="Pfam" id="PF10294">
    <property type="entry name" value="Methyltransf_16"/>
    <property type="match status" value="1"/>
</dbReference>
<comment type="caution">
    <text evidence="1">The sequence shown here is derived from an EMBL/GenBank/DDBJ whole genome shotgun (WGS) entry which is preliminary data.</text>
</comment>
<sequence>MNRAMTTEPVELYRLRFRFSPPPFISHAESRVKLHVEVINECGHGISAITAHPNTPLVQGWVIAVRPCDPVTFVPMSIAESTVVMAPHQRHATIYVFLPNSCSPLRFHAQLHSNNATSAHATMSLQSFTCGASMGTHGHVLVLPVWSNTIVRTQPSSNDTLASVATCLRRFSIQRPTDQVPSLITVEERYGDAMASHVWDAGICLSYFLQTYHLPQLSQPLHAMEIASGSGLLGLVLATLLPPHSTLVLTDKPSNLDLLGYNVRQHQSTRPSPLCSVAVCSLEWGNAVHLEALLAPHNPPHLLLLADVLYNWAAHPQLWATVAAIATPLTTIFLAHKHRAATSTAALRHLHVHGTCPSCSLSSTIPSTCGWQQGLWKLELRASFGSTDIFQLVIQHHLST</sequence>
<evidence type="ECO:0000313" key="1">
    <source>
        <dbReference type="EMBL" id="KAF0755303.1"/>
    </source>
</evidence>
<accession>A0A6A5ALL0</accession>
<dbReference type="Gene3D" id="3.40.50.150">
    <property type="entry name" value="Vaccinia Virus protein VP39"/>
    <property type="match status" value="1"/>
</dbReference>
<dbReference type="PANTHER" id="PTHR14614">
    <property type="entry name" value="HEPATOCELLULAR CARCINOMA-ASSOCIATED ANTIGEN"/>
    <property type="match status" value="1"/>
</dbReference>
<dbReference type="EMBL" id="VJMI01010609">
    <property type="protein sequence ID" value="KAF0755303.1"/>
    <property type="molecule type" value="Genomic_DNA"/>
</dbReference>